<reference evidence="2 3" key="1">
    <citation type="submission" date="2023-10" db="EMBL/GenBank/DDBJ databases">
        <title>Psychrosphaera aquimaarina strain SW33 isolated from seawater.</title>
        <authorList>
            <person name="Bayburt H."/>
            <person name="Kim J.M."/>
            <person name="Choi B.J."/>
            <person name="Jeon C.O."/>
        </authorList>
    </citation>
    <scope>NUCLEOTIDE SEQUENCE [LARGE SCALE GENOMIC DNA]</scope>
    <source>
        <strain evidence="2 3">KCTC 52743</strain>
    </source>
</reference>
<gene>
    <name evidence="2" type="ORF">RT723_09430</name>
</gene>
<proteinExistence type="predicted"/>
<dbReference type="RefSeq" id="WP_315946804.1">
    <property type="nucleotide sequence ID" value="NZ_JAWCUA010000007.1"/>
</dbReference>
<protein>
    <submittedName>
        <fullName evidence="2">DUF4325 domain-containing protein</fullName>
    </submittedName>
</protein>
<dbReference type="Pfam" id="PF14213">
    <property type="entry name" value="DUF4325"/>
    <property type="match status" value="1"/>
</dbReference>
<evidence type="ECO:0000313" key="2">
    <source>
        <dbReference type="EMBL" id="MDU0113212.1"/>
    </source>
</evidence>
<feature type="domain" description="DUF4325" evidence="1">
    <location>
        <begin position="363"/>
        <end position="424"/>
    </location>
</feature>
<organism evidence="2 3">
    <name type="scientific">Psychrosphaera aquimarina</name>
    <dbReference type="NCBI Taxonomy" id="2044854"/>
    <lineage>
        <taxon>Bacteria</taxon>
        <taxon>Pseudomonadati</taxon>
        <taxon>Pseudomonadota</taxon>
        <taxon>Gammaproteobacteria</taxon>
        <taxon>Alteromonadales</taxon>
        <taxon>Pseudoalteromonadaceae</taxon>
        <taxon>Psychrosphaera</taxon>
    </lineage>
</organism>
<accession>A0ABU3R0J9</accession>
<dbReference type="InterPro" id="IPR036890">
    <property type="entry name" value="HATPase_C_sf"/>
</dbReference>
<dbReference type="EMBL" id="JAWCUA010000007">
    <property type="protein sequence ID" value="MDU0113212.1"/>
    <property type="molecule type" value="Genomic_DNA"/>
</dbReference>
<evidence type="ECO:0000259" key="1">
    <source>
        <dbReference type="Pfam" id="PF14213"/>
    </source>
</evidence>
<comment type="caution">
    <text evidence="2">The sequence shown here is derived from an EMBL/GenBank/DDBJ whole genome shotgun (WGS) entry which is preliminary data.</text>
</comment>
<dbReference type="SUPFAM" id="SSF55874">
    <property type="entry name" value="ATPase domain of HSP90 chaperone/DNA topoisomerase II/histidine kinase"/>
    <property type="match status" value="1"/>
</dbReference>
<sequence length="437" mass="50212">MEDNSELVKLKAKLEKDKTVVIYLPDRFNFKEHGAFDFDRFLKFFDWSFTDKKVKIDLKKCSNANYQAVSLLVLYAWKLKSQRCTVSFIESDSRNGASEMYRRLGARGAFNVLMHDGRNFTGNQFKPLFALRNSSDFKDVIEAAEQYTGNFNVEFTKTLRYVLSELLYNTLEHGQSHYEFSNRTHRIPSLCQFSYFKNKNEVSFIIADVGIGIKKHLEQAYPGQVTHEEAILKAMKPQVSGTFGKNDPYKDKNNAGIGLFISTNIIRRLNADMHILSGNGLIHISPRDITNKRLDENWPGTFVLVTIKLDNNPFRETLDQMLQGFRQEALVEQRKADGKQELQQLYVNISNYFGFFAEDKDAAIRFRNERIFPALAENKTIQLDFDGVESSPHSFLSALLASPIKSTGMNAYKIFKIINATPDVRETVDFILDENTE</sequence>
<dbReference type="Proteomes" id="UP001257914">
    <property type="component" value="Unassembled WGS sequence"/>
</dbReference>
<dbReference type="Gene3D" id="3.30.565.10">
    <property type="entry name" value="Histidine kinase-like ATPase, C-terminal domain"/>
    <property type="match status" value="1"/>
</dbReference>
<name>A0ABU3R0J9_9GAMM</name>
<dbReference type="InterPro" id="IPR025474">
    <property type="entry name" value="DUF4325"/>
</dbReference>
<keyword evidence="3" id="KW-1185">Reference proteome</keyword>
<evidence type="ECO:0000313" key="3">
    <source>
        <dbReference type="Proteomes" id="UP001257914"/>
    </source>
</evidence>